<proteinExistence type="predicted"/>
<dbReference type="AlphaFoldDB" id="A0A1F7Z1G0"/>
<dbReference type="Proteomes" id="UP000178870">
    <property type="component" value="Unassembled WGS sequence"/>
</dbReference>
<dbReference type="EMBL" id="MGGP01000001">
    <property type="protein sequence ID" value="OGM33496.1"/>
    <property type="molecule type" value="Genomic_DNA"/>
</dbReference>
<evidence type="ECO:0000313" key="1">
    <source>
        <dbReference type="EMBL" id="OGM33496.1"/>
    </source>
</evidence>
<accession>A0A1F7Z1G0</accession>
<protein>
    <submittedName>
        <fullName evidence="1">Uncharacterized protein</fullName>
    </submittedName>
</protein>
<reference evidence="1 2" key="1">
    <citation type="journal article" date="2016" name="Nat. Commun.">
        <title>Thousands of microbial genomes shed light on interconnected biogeochemical processes in an aquifer system.</title>
        <authorList>
            <person name="Anantharaman K."/>
            <person name="Brown C.T."/>
            <person name="Hug L.A."/>
            <person name="Sharon I."/>
            <person name="Castelle C.J."/>
            <person name="Probst A.J."/>
            <person name="Thomas B.C."/>
            <person name="Singh A."/>
            <person name="Wilkins M.J."/>
            <person name="Karaoz U."/>
            <person name="Brodie E.L."/>
            <person name="Williams K.H."/>
            <person name="Hubbard S.S."/>
            <person name="Banfield J.F."/>
        </authorList>
    </citation>
    <scope>NUCLEOTIDE SEQUENCE [LARGE SCALE GENOMIC DNA]</scope>
</reference>
<organism evidence="1 2">
    <name type="scientific">Candidatus Woesebacteria bacterium RIFCSPHIGHO2_01_FULL_44_21</name>
    <dbReference type="NCBI Taxonomy" id="1802503"/>
    <lineage>
        <taxon>Bacteria</taxon>
        <taxon>Candidatus Woeseibacteriota</taxon>
    </lineage>
</organism>
<evidence type="ECO:0000313" key="2">
    <source>
        <dbReference type="Proteomes" id="UP000178870"/>
    </source>
</evidence>
<name>A0A1F7Z1G0_9BACT</name>
<comment type="caution">
    <text evidence="1">The sequence shown here is derived from an EMBL/GenBank/DDBJ whole genome shotgun (WGS) entry which is preliminary data.</text>
</comment>
<sequence length="87" mass="9517">MKDKTFEIIGYTTFGDISNGESYVVKISHDCPKNGILELSTGLGKYHTDERTVSCNKCEGSVLVKKDIAGPQIIYLASTSFEPQAKV</sequence>
<gene>
    <name evidence="1" type="ORF">A2803_04860</name>
</gene>